<reference evidence="2" key="1">
    <citation type="journal article" date="2013" name="PLoS ONE">
        <title>Direct detection of alternative open reading frames translation products in human significantly expands the proteome.</title>
        <authorList>
            <person name="Vanderperre B."/>
            <person name="Lucier J.-F."/>
            <person name="Motard J."/>
            <person name="Tremblay G."/>
            <person name="Vanderperre S."/>
            <person name="Wisztorski M."/>
            <person name="Salzet M."/>
            <person name="Boisvert F.-M."/>
            <person name="Roucou X."/>
        </authorList>
    </citation>
    <scope>NUCLEOTIDE SEQUENCE</scope>
</reference>
<gene>
    <name evidence="2" type="primary">FBXO40</name>
</gene>
<evidence type="ECO:0000256" key="1">
    <source>
        <dbReference type="SAM" id="MobiDB-lite"/>
    </source>
</evidence>
<proteinExistence type="predicted"/>
<protein>
    <submittedName>
        <fullName evidence="2">Alternative protein FBXO40</fullName>
    </submittedName>
</protein>
<name>L8ECG7_HUMAN</name>
<dbReference type="EMBL" id="HF584040">
    <property type="protein sequence ID" value="CCQ43537.1"/>
    <property type="molecule type" value="Genomic_DNA"/>
</dbReference>
<feature type="region of interest" description="Disordered" evidence="1">
    <location>
        <begin position="31"/>
        <end position="53"/>
    </location>
</feature>
<dbReference type="OrthoDB" id="5918172at2759"/>
<dbReference type="AlphaFoldDB" id="L8ECG7"/>
<accession>L8ECG7</accession>
<sequence>MPECTGQPREITPLAKSRQGPLQFLWRQSPAPRQHLGTPLGSWRGRHVNITAP</sequence>
<evidence type="ECO:0000313" key="2">
    <source>
        <dbReference type="EMBL" id="CCQ43537.1"/>
    </source>
</evidence>
<organism evidence="2">
    <name type="scientific">Homo sapiens</name>
    <name type="common">Human</name>
    <dbReference type="NCBI Taxonomy" id="9606"/>
    <lineage>
        <taxon>Eukaryota</taxon>
        <taxon>Metazoa</taxon>
        <taxon>Chordata</taxon>
        <taxon>Craniata</taxon>
        <taxon>Vertebrata</taxon>
        <taxon>Euteleostomi</taxon>
        <taxon>Mammalia</taxon>
        <taxon>Eutheria</taxon>
        <taxon>Euarchontoglires</taxon>
        <taxon>Primates</taxon>
        <taxon>Haplorrhini</taxon>
        <taxon>Catarrhini</taxon>
        <taxon>Hominidae</taxon>
        <taxon>Homo</taxon>
    </lineage>
</organism>